<proteinExistence type="predicted"/>
<name>A0A9R1CT27_9EURY</name>
<organism evidence="3 4">
    <name type="scientific">Natronomonas aquatica</name>
    <dbReference type="NCBI Taxonomy" id="2841590"/>
    <lineage>
        <taxon>Archaea</taxon>
        <taxon>Methanobacteriati</taxon>
        <taxon>Methanobacteriota</taxon>
        <taxon>Stenosarchaea group</taxon>
        <taxon>Halobacteria</taxon>
        <taxon>Halobacteriales</taxon>
        <taxon>Natronomonadaceae</taxon>
        <taxon>Natronomonas</taxon>
    </lineage>
</organism>
<comment type="caution">
    <text evidence="3">The sequence shown here is derived from an EMBL/GenBank/DDBJ whole genome shotgun (WGS) entry which is preliminary data.</text>
</comment>
<keyword evidence="2" id="KW-0812">Transmembrane</keyword>
<evidence type="ECO:0000256" key="2">
    <source>
        <dbReference type="SAM" id="Phobius"/>
    </source>
</evidence>
<sequence>MSRELENAARRIIPLPNNNIDEGMLEYAKLIIETRRRLSELRNEVSEIELSITGYNTQSELNNLEQRYQRLNEDIENLHEAMITQNLSSLEQINSTSNTAHNQLLTSIESGDIPMEIERLEQSLMMIGQQINSKTIAANSRMGITISLVATGIAVLSILV</sequence>
<feature type="coiled-coil region" evidence="1">
    <location>
        <begin position="24"/>
        <end position="81"/>
    </location>
</feature>
<dbReference type="RefSeq" id="WP_256029432.1">
    <property type="nucleotide sequence ID" value="NZ_JAHLKM010000007.1"/>
</dbReference>
<evidence type="ECO:0000256" key="1">
    <source>
        <dbReference type="SAM" id="Coils"/>
    </source>
</evidence>
<reference evidence="3" key="1">
    <citation type="journal article" date="2023" name="Front. Microbiol.">
        <title>Genomic-based phylogenetic and metabolic analyses of the genus Natronomonas, and description of Natronomonas aquatica sp. nov.</title>
        <authorList>
            <person name="Garcia-Roldan A."/>
            <person name="Duran-Viseras A."/>
            <person name="de la Haba R.R."/>
            <person name="Corral P."/>
            <person name="Sanchez-Porro C."/>
            <person name="Ventosa A."/>
        </authorList>
    </citation>
    <scope>NUCLEOTIDE SEQUENCE</scope>
    <source>
        <strain evidence="3">F2-12</strain>
    </source>
</reference>
<feature type="transmembrane region" description="Helical" evidence="2">
    <location>
        <begin position="142"/>
        <end position="159"/>
    </location>
</feature>
<dbReference type="Proteomes" id="UP001139494">
    <property type="component" value="Unassembled WGS sequence"/>
</dbReference>
<gene>
    <name evidence="3" type="ORF">KM295_07940</name>
</gene>
<keyword evidence="4" id="KW-1185">Reference proteome</keyword>
<evidence type="ECO:0000313" key="3">
    <source>
        <dbReference type="EMBL" id="MCQ4333410.1"/>
    </source>
</evidence>
<dbReference type="EMBL" id="JAHLKM010000007">
    <property type="protein sequence ID" value="MCQ4333410.1"/>
    <property type="molecule type" value="Genomic_DNA"/>
</dbReference>
<evidence type="ECO:0000313" key="4">
    <source>
        <dbReference type="Proteomes" id="UP001139494"/>
    </source>
</evidence>
<protein>
    <submittedName>
        <fullName evidence="3">Uncharacterized protein</fullName>
    </submittedName>
</protein>
<accession>A0A9R1CT27</accession>
<keyword evidence="1" id="KW-0175">Coiled coil</keyword>
<dbReference type="AlphaFoldDB" id="A0A9R1CT27"/>
<keyword evidence="2" id="KW-0472">Membrane</keyword>
<keyword evidence="2" id="KW-1133">Transmembrane helix</keyword>